<reference evidence="3" key="1">
    <citation type="journal article" date="2019" name="Int. J. Syst. Evol. Microbiol.">
        <title>The Global Catalogue of Microorganisms (GCM) 10K type strain sequencing project: providing services to taxonomists for standard genome sequencing and annotation.</title>
        <authorList>
            <consortium name="The Broad Institute Genomics Platform"/>
            <consortium name="The Broad Institute Genome Sequencing Center for Infectious Disease"/>
            <person name="Wu L."/>
            <person name="Ma J."/>
        </authorList>
    </citation>
    <scope>NUCLEOTIDE SEQUENCE [LARGE SCALE GENOMIC DNA]</scope>
    <source>
        <strain evidence="3">NBRC 105857</strain>
    </source>
</reference>
<evidence type="ECO:0000256" key="1">
    <source>
        <dbReference type="SAM" id="MobiDB-lite"/>
    </source>
</evidence>
<dbReference type="Proteomes" id="UP001156664">
    <property type="component" value="Unassembled WGS sequence"/>
</dbReference>
<keyword evidence="3" id="KW-1185">Reference proteome</keyword>
<sequence>MARLIDPLSHLSKKDTGVPPVPPEAHQKAKFLSKRFVVAIELMEVLKTGDDHGESAAMQSFLEVFVSHELEGVGFWTWGNLIPMARCEVCYQSRVCIEAV</sequence>
<evidence type="ECO:0000313" key="2">
    <source>
        <dbReference type="EMBL" id="GLR27259.1"/>
    </source>
</evidence>
<evidence type="ECO:0000313" key="3">
    <source>
        <dbReference type="Proteomes" id="UP001156664"/>
    </source>
</evidence>
<feature type="region of interest" description="Disordered" evidence="1">
    <location>
        <begin position="1"/>
        <end position="24"/>
    </location>
</feature>
<accession>A0ABQ5YWY6</accession>
<gene>
    <name evidence="2" type="ORF">GCM10007875_23500</name>
</gene>
<name>A0ABQ5YWY6_9BURK</name>
<organism evidence="2 3">
    <name type="scientific">Limnobacter litoralis</name>
    <dbReference type="NCBI Taxonomy" id="481366"/>
    <lineage>
        <taxon>Bacteria</taxon>
        <taxon>Pseudomonadati</taxon>
        <taxon>Pseudomonadota</taxon>
        <taxon>Betaproteobacteria</taxon>
        <taxon>Burkholderiales</taxon>
        <taxon>Burkholderiaceae</taxon>
        <taxon>Limnobacter</taxon>
    </lineage>
</organism>
<protein>
    <submittedName>
        <fullName evidence="2">Uncharacterized protein</fullName>
    </submittedName>
</protein>
<dbReference type="EMBL" id="BSOJ01000029">
    <property type="protein sequence ID" value="GLR27259.1"/>
    <property type="molecule type" value="Genomic_DNA"/>
</dbReference>
<dbReference type="RefSeq" id="WP_284282006.1">
    <property type="nucleotide sequence ID" value="NZ_BSOJ01000029.1"/>
</dbReference>
<proteinExistence type="predicted"/>
<comment type="caution">
    <text evidence="2">The sequence shown here is derived from an EMBL/GenBank/DDBJ whole genome shotgun (WGS) entry which is preliminary data.</text>
</comment>